<sequence length="800" mass="92862">MGTWIGHIAPGVFFILFALWWHINNCIRYMRSLASETSRETLPKKVKFLGSTTYPCACLPGKTFRQVPIESILKILITSIHFSIELITGYYRDPRPHIGDENAHHTAMLFGFFLGAWIEVLVHYRFALPKRITQVMGFLAFAIEGLMMVFHLHARSMIDAHIHQLLGLTIICSMIGALCECFDPNNFWFIVGRSFFALTQGTWFIQAAYVIWPTTTNRLFVWDPESHRSVSLLTMSYAYHLAGNAFILIIVYLLVHMYIKPRIESDSDEVHDDETLLGYKLILNTNDEENHIFIFRELLILSKCVIFSFNKDLNIKISIIVVVTYFALNKFIRLMSMIYACLCLLHIVFVTAQNDDLLLNGSKFPSSIYIPIDESYLLKCNSENIVYWKLYLKNGRIEFVNDKLIRLEEFNKNRDGFYQCYTNDESSQSRGVFIFSNGARSIDRTWTKLTEFHENLVTSCRPMHFNYGFNEQFIELIDTKQTIRYNRSVLLIKHIRSTTHLFCKLYMDTTCVGIRVQTLIGKNLDSSLLSDEYLKTNDYISMNTNERDTHRIAFEGDSVYFHCPSNESSSIQWNFLSANYYAMITLTILYDQDTKIQSVTRADAGLYTCQTENTIYQRILKFEDPPKPPDNIYTRTYNANLYSKYLICCNLDAFPYPTYSWSMITEFQNTSFVWCSKRCCWLHIIYRSYQNIICTSTNQIGMAKYSIHLNVQDTDSHSTIVYDETEFHTDTDKFTVIRNTTEYQSIVTMEEKTLISDEKTTITINENAETATTFLDSALSSSHDSDINTTDKTLLNEVIP</sequence>
<evidence type="ECO:0008006" key="9">
    <source>
        <dbReference type="Google" id="ProtNLM"/>
    </source>
</evidence>
<evidence type="ECO:0000256" key="3">
    <source>
        <dbReference type="ARBA" id="ARBA00022692"/>
    </source>
</evidence>
<dbReference type="InterPro" id="IPR036179">
    <property type="entry name" value="Ig-like_dom_sf"/>
</dbReference>
<feature type="transmembrane region" description="Helical" evidence="6">
    <location>
        <begin position="6"/>
        <end position="23"/>
    </location>
</feature>
<dbReference type="AlphaFoldDB" id="A0A819BGF4"/>
<feature type="transmembrane region" description="Helical" evidence="6">
    <location>
        <begin position="194"/>
        <end position="212"/>
    </location>
</feature>
<evidence type="ECO:0000256" key="1">
    <source>
        <dbReference type="ARBA" id="ARBA00004141"/>
    </source>
</evidence>
<keyword evidence="5 6" id="KW-0472">Membrane</keyword>
<dbReference type="Pfam" id="PF04819">
    <property type="entry name" value="DUF716"/>
    <property type="match status" value="1"/>
</dbReference>
<dbReference type="InterPro" id="IPR006904">
    <property type="entry name" value="DUF716"/>
</dbReference>
<proteinExistence type="inferred from homology"/>
<keyword evidence="8" id="KW-1185">Reference proteome</keyword>
<dbReference type="Gene3D" id="2.60.40.10">
    <property type="entry name" value="Immunoglobulins"/>
    <property type="match status" value="1"/>
</dbReference>
<feature type="transmembrane region" description="Helical" evidence="6">
    <location>
        <begin position="334"/>
        <end position="352"/>
    </location>
</feature>
<feature type="transmembrane region" description="Helical" evidence="6">
    <location>
        <begin position="103"/>
        <end position="124"/>
    </location>
</feature>
<dbReference type="Proteomes" id="UP000663866">
    <property type="component" value="Unassembled WGS sequence"/>
</dbReference>
<accession>A0A819BGF4</accession>
<dbReference type="InterPro" id="IPR042127">
    <property type="entry name" value="TMEM45"/>
</dbReference>
<evidence type="ECO:0000313" key="7">
    <source>
        <dbReference type="EMBL" id="CAF3797815.1"/>
    </source>
</evidence>
<dbReference type="InterPro" id="IPR013783">
    <property type="entry name" value="Ig-like_fold"/>
</dbReference>
<name>A0A819BGF4_9BILA</name>
<gene>
    <name evidence="7" type="ORF">OVN521_LOCUS3692</name>
</gene>
<feature type="transmembrane region" description="Helical" evidence="6">
    <location>
        <begin position="232"/>
        <end position="255"/>
    </location>
</feature>
<evidence type="ECO:0000256" key="4">
    <source>
        <dbReference type="ARBA" id="ARBA00022989"/>
    </source>
</evidence>
<keyword evidence="3 6" id="KW-0812">Transmembrane</keyword>
<organism evidence="7 8">
    <name type="scientific">Rotaria magnacalcarata</name>
    <dbReference type="NCBI Taxonomy" id="392030"/>
    <lineage>
        <taxon>Eukaryota</taxon>
        <taxon>Metazoa</taxon>
        <taxon>Spiralia</taxon>
        <taxon>Gnathifera</taxon>
        <taxon>Rotifera</taxon>
        <taxon>Eurotatoria</taxon>
        <taxon>Bdelloidea</taxon>
        <taxon>Philodinida</taxon>
        <taxon>Philodinidae</taxon>
        <taxon>Rotaria</taxon>
    </lineage>
</organism>
<keyword evidence="4 6" id="KW-1133">Transmembrane helix</keyword>
<comment type="subcellular location">
    <subcellularLocation>
        <location evidence="1">Membrane</location>
        <topology evidence="1">Multi-pass membrane protein</topology>
    </subcellularLocation>
</comment>
<protein>
    <recommendedName>
        <fullName evidence="9">Ig-like domain-containing protein</fullName>
    </recommendedName>
</protein>
<reference evidence="7" key="1">
    <citation type="submission" date="2021-02" db="EMBL/GenBank/DDBJ databases">
        <authorList>
            <person name="Nowell W R."/>
        </authorList>
    </citation>
    <scope>NUCLEOTIDE SEQUENCE</scope>
</reference>
<dbReference type="PANTHER" id="PTHR16007:SF15">
    <property type="entry name" value="TRANSMEMBRANE PROTEIN 45B"/>
    <property type="match status" value="1"/>
</dbReference>
<feature type="transmembrane region" description="Helical" evidence="6">
    <location>
        <begin position="160"/>
        <end position="182"/>
    </location>
</feature>
<comment type="caution">
    <text evidence="7">The sequence shown here is derived from an EMBL/GenBank/DDBJ whole genome shotgun (WGS) entry which is preliminary data.</text>
</comment>
<evidence type="ECO:0000313" key="8">
    <source>
        <dbReference type="Proteomes" id="UP000663866"/>
    </source>
</evidence>
<evidence type="ECO:0000256" key="2">
    <source>
        <dbReference type="ARBA" id="ARBA00006948"/>
    </source>
</evidence>
<evidence type="ECO:0000256" key="6">
    <source>
        <dbReference type="SAM" id="Phobius"/>
    </source>
</evidence>
<evidence type="ECO:0000256" key="5">
    <source>
        <dbReference type="ARBA" id="ARBA00023136"/>
    </source>
</evidence>
<feature type="transmembrane region" description="Helical" evidence="6">
    <location>
        <begin position="136"/>
        <end position="154"/>
    </location>
</feature>
<dbReference type="EMBL" id="CAJOBG010000323">
    <property type="protein sequence ID" value="CAF3797815.1"/>
    <property type="molecule type" value="Genomic_DNA"/>
</dbReference>
<dbReference type="GO" id="GO:0016020">
    <property type="term" value="C:membrane"/>
    <property type="evidence" value="ECO:0007669"/>
    <property type="project" value="UniProtKB-SubCell"/>
</dbReference>
<dbReference type="SUPFAM" id="SSF48726">
    <property type="entry name" value="Immunoglobulin"/>
    <property type="match status" value="1"/>
</dbReference>
<comment type="similarity">
    <text evidence="2">Belongs to the TMEM45 family.</text>
</comment>
<dbReference type="PANTHER" id="PTHR16007">
    <property type="entry name" value="EPIDIDYMAL MEMBRANE PROTEIN E9-RELATED"/>
    <property type="match status" value="1"/>
</dbReference>
<feature type="transmembrane region" description="Helical" evidence="6">
    <location>
        <begin position="72"/>
        <end position="91"/>
    </location>
</feature>